<dbReference type="Pfam" id="PF00027">
    <property type="entry name" value="cNMP_binding"/>
    <property type="match status" value="1"/>
</dbReference>
<dbReference type="RefSeq" id="XP_010700717.1">
    <property type="nucleotide sequence ID" value="XM_010702415.1"/>
</dbReference>
<keyword evidence="5" id="KW-1185">Reference proteome</keyword>
<dbReference type="PANTHER" id="PTHR24567">
    <property type="entry name" value="CRP FAMILY TRANSCRIPTIONAL REGULATORY PROTEIN"/>
    <property type="match status" value="1"/>
</dbReference>
<feature type="compositionally biased region" description="Low complexity" evidence="2">
    <location>
        <begin position="1866"/>
        <end position="1879"/>
    </location>
</feature>
<evidence type="ECO:0000256" key="2">
    <source>
        <dbReference type="SAM" id="MobiDB-lite"/>
    </source>
</evidence>
<evidence type="ECO:0000256" key="1">
    <source>
        <dbReference type="SAM" id="Coils"/>
    </source>
</evidence>
<dbReference type="EMBL" id="CP009398">
    <property type="protein sequence ID" value="AIO00060.1"/>
    <property type="molecule type" value="Genomic_DNA"/>
</dbReference>
<dbReference type="eggNOG" id="ENOG502RS89">
    <property type="taxonomic scope" value="Eukaryota"/>
</dbReference>
<dbReference type="InterPro" id="IPR014710">
    <property type="entry name" value="RmlC-like_jellyroll"/>
</dbReference>
<feature type="domain" description="Cyclic nucleotide-binding" evidence="3">
    <location>
        <begin position="549"/>
        <end position="594"/>
    </location>
</feature>
<keyword evidence="1" id="KW-0175">Coiled coil</keyword>
<dbReference type="SMART" id="SM00100">
    <property type="entry name" value="cNMP"/>
    <property type="match status" value="2"/>
</dbReference>
<feature type="compositionally biased region" description="Low complexity" evidence="2">
    <location>
        <begin position="202"/>
        <end position="214"/>
    </location>
</feature>
<dbReference type="GeneID" id="22576873"/>
<reference evidence="4 5" key="1">
    <citation type="journal article" date="2015" name="Sci. Rep.">
        <title>The genome of Leishmania panamensis: insights into genomics of the L. (Viannia) subgenus.</title>
        <authorList>
            <person name="Llanes A."/>
            <person name="Restrepo C.M."/>
            <person name="Vecchio G.D."/>
            <person name="Anguizola F.J."/>
            <person name="Lleonart R."/>
        </authorList>
    </citation>
    <scope>NUCLEOTIDE SEQUENCE [LARGE SCALE GENOMIC DNA]</scope>
    <source>
        <strain evidence="4 5">MHOM/PA/94/PSC-1</strain>
    </source>
</reference>
<dbReference type="CDD" id="cd00038">
    <property type="entry name" value="CAP_ED"/>
    <property type="match status" value="1"/>
</dbReference>
<feature type="region of interest" description="Disordered" evidence="2">
    <location>
        <begin position="1866"/>
        <end position="1905"/>
    </location>
</feature>
<dbReference type="VEuPathDB" id="TriTrypDB:LPMP_291090"/>
<feature type="compositionally biased region" description="Polar residues" evidence="2">
    <location>
        <begin position="1337"/>
        <end position="1361"/>
    </location>
</feature>
<feature type="region of interest" description="Disordered" evidence="2">
    <location>
        <begin position="1329"/>
        <end position="1361"/>
    </location>
</feature>
<feature type="domain" description="Cyclic nucleotide-binding" evidence="3">
    <location>
        <begin position="628"/>
        <end position="695"/>
    </location>
</feature>
<dbReference type="GO" id="GO:0003700">
    <property type="term" value="F:DNA-binding transcription factor activity"/>
    <property type="evidence" value="ECO:0007669"/>
    <property type="project" value="TreeGrafter"/>
</dbReference>
<dbReference type="OrthoDB" id="2021138at2759"/>
<dbReference type="Gene3D" id="2.60.120.10">
    <property type="entry name" value="Jelly Rolls"/>
    <property type="match status" value="2"/>
</dbReference>
<feature type="region of interest" description="Disordered" evidence="2">
    <location>
        <begin position="879"/>
        <end position="927"/>
    </location>
</feature>
<feature type="region of interest" description="Disordered" evidence="2">
    <location>
        <begin position="17"/>
        <end position="47"/>
    </location>
</feature>
<feature type="region of interest" description="Disordered" evidence="2">
    <location>
        <begin position="842"/>
        <end position="866"/>
    </location>
</feature>
<evidence type="ECO:0000313" key="4">
    <source>
        <dbReference type="EMBL" id="AIO00060.1"/>
    </source>
</evidence>
<feature type="region of interest" description="Disordered" evidence="2">
    <location>
        <begin position="1226"/>
        <end position="1254"/>
    </location>
</feature>
<sequence length="1905" mass="204807">MLTATRPGAPGIIVHVPHHPGNATHRRQSVGCTSHRRSSAYSGGSGCPRNRDSAIDINGISIDRLMYLRTALDALPGVALREYFAPVMRLKKQLLLRQRSVRQRFPSCDTVEGAAAYAKMVTDALTSLTRALNTAGGDLMLDGGTGNLSLEPKEVIACLKDKVAPVSIEAGGVLVYPREPPEASFVYIVMAGTVSATFFQPQAQSQSSAPQQQRRGGGLGVRRERRMYFTSAKDVVRLCGGGLAPEVALIMDDYPATDSVGCNNSTVAGGGRANDDGTSVSNVTTAIQRSLRRASRTVGQPTLRPTGTEQVRAPVVLGAGEAFGLAPFKYVCYTASTTPTVAPTSGTASTASKSAKGNEGATYEEFVDTFRIRTSDVHAALIDIAARQRAERLQRSPHRYVPWCTAAKGEIVPRGTVRTVADFIVAARRRSLYSDYAATELLLRQSWLLQDVPAPTIRALISHMVPRTYMPGEVMACPHTPGSSRQLCFLRRGRLNVFVSPKSGGSPAPLMSGELPNDLTASRSSCERCGCWYIGETTRAQPAEVVESGASFGELSVLFHEPRHCVLRADTVCDVWCLPHRSFTALMQRDAALRDGLLQKAAVLRVEWMGEQRFTHALAQQLRAGSELLKPLPDVAIRLIQERLEPVIYTPGSLVASTSTRCTEMIFIMGGTVSTLCEGVAAYGTGDVLGEGCLIPHRWPLGLAARTMVEGWRIKVKHLIDALRRMDLLHRYSGLVTSQTPQLMKKIFGTPQPEMEVDAVGRQRMPTVGAPPGGFASYLIYGRAVSEVQLKALCFLYRDYVRWEDINYSTMDRGADKAAAVAMQTTLNALAHDVAVSRLSGGKGQPVSAALDEHQKRRNIGDTGDKSWKTVVKSAAVAAAPPTTASPLPRLDDAPAAAGSGGNAARTNSGRRQPTRQPRVGGCRGPEQRFGNAGAFLVKQAFLGEEVPSKAAASLAKTHAHGSHRHTPLPPRLHRMARLLEERNRTWAAEQCHEASLAQQEMIQRDVTIWNRALLRSTATPGTPVPNSQPFRFATAAATTATMAHLRTATGVFSDTHPAPVHIFLQGEKPKYELTLDEAIAVGYVLQLPNIAQIQRSVSLVDPDVALGPPAQRGRRYLMSITPNDRYTKHNFLFAAADLKDGNSAESHQKTAEAKVEATLRSKTRKLLTMMRTAVASRMDGEAAFASAVAFHPTTISGECSTADSGAVAPPPDTLVLVNESQVQSLDSDTEGLANSPPAVAATPSPDRSGRQQTLLSSPGIVVLADSMATLSPLGSPGKVSSQRKEAAFQRLVKRNAAQAIELLCKHYDISWSFSWPGLTSDMTSQMRHGVGDGHSANGSGYMTPPGTTSLESQRRAQQLQKPSLLERLEAAATSVVRNAIFMSGLPLPLLALPRELSESATDAEAPQRSDTDADDGGALLTSNRTLSYPQLVRATARDRWHSANQLTARSAPPFTSELSVPLLSQKVAGTNMATSDTTAKVAVPGAGLVEHFYHCSQQRRAAVLFVEGYGPLQPLLESWTEYPPTIHASAVGGSEPYAGNVSIDRVGGGGSQFSRPTTSIAAAAALRRSASRPGGLSGSFRGGVVSHQHYPLRGSNVSASGSSGQMAPWVEEFTMPNAEATEMYIRRIQRDINGLNAVAKEQQRERNEAHARNGRTAKYVAAMEAALGKPNKEELEALEAWRTQYRHVGSEARRRASLPVALRTEAGQDYMKRELEYLVATPAVMDDPVWRYTSGVQEWQDQQANREEGTSLFSGALIEAGSGANVSGAGAASALDRPRRVVATIGAAGLGFTPAPLQSPSAQMSPGDYEAWVHEREDFFAAYKRFLTRRGGDGGQGGWAVAPAAPLAAPKMRFTPAPPSLRPSLTSATWASSLTPPSEALAEQPADFRTSMNPRSEDSDVYYV</sequence>
<proteinExistence type="predicted"/>
<feature type="compositionally biased region" description="Low complexity" evidence="2">
    <location>
        <begin position="879"/>
        <end position="898"/>
    </location>
</feature>
<dbReference type="KEGG" id="lpan:LPMP_291090"/>
<feature type="region of interest" description="Disordered" evidence="2">
    <location>
        <begin position="1399"/>
        <end position="1422"/>
    </location>
</feature>
<gene>
    <name evidence="4" type="ORF">LPMP_291090</name>
</gene>
<evidence type="ECO:0000313" key="5">
    <source>
        <dbReference type="Proteomes" id="UP000063063"/>
    </source>
</evidence>
<dbReference type="InterPro" id="IPR000595">
    <property type="entry name" value="cNMP-bd_dom"/>
</dbReference>
<dbReference type="VEuPathDB" id="TriTrypDB:LPAL13_290015000"/>
<feature type="coiled-coil region" evidence="1">
    <location>
        <begin position="1626"/>
        <end position="1653"/>
    </location>
</feature>
<dbReference type="Proteomes" id="UP000063063">
    <property type="component" value="Chromosome 29"/>
</dbReference>
<name>A0A088RXQ6_LEIPA</name>
<dbReference type="InterPro" id="IPR018490">
    <property type="entry name" value="cNMP-bd_dom_sf"/>
</dbReference>
<dbReference type="GO" id="GO:0005829">
    <property type="term" value="C:cytosol"/>
    <property type="evidence" value="ECO:0007669"/>
    <property type="project" value="TreeGrafter"/>
</dbReference>
<protein>
    <submittedName>
        <fullName evidence="4">Cyclic nucleotide- binding protein, putative</fullName>
    </submittedName>
</protein>
<accession>A0A088RXQ6</accession>
<dbReference type="InterPro" id="IPR050397">
    <property type="entry name" value="Env_Response_Regulators"/>
</dbReference>
<dbReference type="SUPFAM" id="SSF51206">
    <property type="entry name" value="cAMP-binding domain-like"/>
    <property type="match status" value="2"/>
</dbReference>
<feature type="compositionally biased region" description="Polar residues" evidence="2">
    <location>
        <begin position="906"/>
        <end position="916"/>
    </location>
</feature>
<feature type="region of interest" description="Disordered" evidence="2">
    <location>
        <begin position="202"/>
        <end position="222"/>
    </location>
</feature>
<dbReference type="PANTHER" id="PTHR24567:SF26">
    <property type="entry name" value="REGULATORY PROTEIN YEIL"/>
    <property type="match status" value="1"/>
</dbReference>
<organism evidence="4 5">
    <name type="scientific">Leishmania panamensis</name>
    <dbReference type="NCBI Taxonomy" id="5679"/>
    <lineage>
        <taxon>Eukaryota</taxon>
        <taxon>Discoba</taxon>
        <taxon>Euglenozoa</taxon>
        <taxon>Kinetoplastea</taxon>
        <taxon>Metakinetoplastina</taxon>
        <taxon>Trypanosomatida</taxon>
        <taxon>Trypanosomatidae</taxon>
        <taxon>Leishmaniinae</taxon>
        <taxon>Leishmania</taxon>
        <taxon>Leishmania guyanensis species complex</taxon>
    </lineage>
</organism>
<evidence type="ECO:0000259" key="3">
    <source>
        <dbReference type="PROSITE" id="PS50042"/>
    </source>
</evidence>
<feature type="compositionally biased region" description="Basic and acidic residues" evidence="2">
    <location>
        <begin position="851"/>
        <end position="866"/>
    </location>
</feature>
<feature type="compositionally biased region" description="Basic residues" evidence="2">
    <location>
        <begin position="24"/>
        <end position="38"/>
    </location>
</feature>
<dbReference type="PROSITE" id="PS50042">
    <property type="entry name" value="CNMP_BINDING_3"/>
    <property type="match status" value="2"/>
</dbReference>